<dbReference type="SUPFAM" id="SSF52833">
    <property type="entry name" value="Thioredoxin-like"/>
    <property type="match status" value="1"/>
</dbReference>
<evidence type="ECO:0000256" key="2">
    <source>
        <dbReference type="ARBA" id="ARBA00022862"/>
    </source>
</evidence>
<feature type="domain" description="Thioredoxin" evidence="5">
    <location>
        <begin position="3"/>
        <end position="160"/>
    </location>
</feature>
<dbReference type="InterPro" id="IPR013766">
    <property type="entry name" value="Thioredoxin_domain"/>
</dbReference>
<gene>
    <name evidence="6" type="ORF">METZ01_LOCUS12888</name>
</gene>
<dbReference type="PANTHER" id="PTHR10430:SF16">
    <property type="entry name" value="PEROXIREDOXIN-5, MITOCHONDRIAL"/>
    <property type="match status" value="1"/>
</dbReference>
<dbReference type="InterPro" id="IPR036249">
    <property type="entry name" value="Thioredoxin-like_sf"/>
</dbReference>
<evidence type="ECO:0000256" key="1">
    <source>
        <dbReference type="ARBA" id="ARBA00022559"/>
    </source>
</evidence>
<keyword evidence="3" id="KW-0560">Oxidoreductase</keyword>
<evidence type="ECO:0000256" key="4">
    <source>
        <dbReference type="ARBA" id="ARBA00023284"/>
    </source>
</evidence>
<dbReference type="CDD" id="cd03013">
    <property type="entry name" value="PRX5_like"/>
    <property type="match status" value="1"/>
</dbReference>
<dbReference type="Gene3D" id="3.40.30.10">
    <property type="entry name" value="Glutaredoxin"/>
    <property type="match status" value="1"/>
</dbReference>
<reference evidence="6" key="1">
    <citation type="submission" date="2018-05" db="EMBL/GenBank/DDBJ databases">
        <authorList>
            <person name="Lanie J.A."/>
            <person name="Ng W.-L."/>
            <person name="Kazmierczak K.M."/>
            <person name="Andrzejewski T.M."/>
            <person name="Davidsen T.M."/>
            <person name="Wayne K.J."/>
            <person name="Tettelin H."/>
            <person name="Glass J.I."/>
            <person name="Rusch D."/>
            <person name="Podicherti R."/>
            <person name="Tsui H.-C.T."/>
            <person name="Winkler M.E."/>
        </authorList>
    </citation>
    <scope>NUCLEOTIDE SEQUENCE</scope>
</reference>
<dbReference type="InterPro" id="IPR013740">
    <property type="entry name" value="Redoxin"/>
</dbReference>
<evidence type="ECO:0000256" key="3">
    <source>
        <dbReference type="ARBA" id="ARBA00023002"/>
    </source>
</evidence>
<dbReference type="PROSITE" id="PS51352">
    <property type="entry name" value="THIOREDOXIN_2"/>
    <property type="match status" value="1"/>
</dbReference>
<dbReference type="GO" id="GO:0034599">
    <property type="term" value="P:cellular response to oxidative stress"/>
    <property type="evidence" value="ECO:0007669"/>
    <property type="project" value="InterPro"/>
</dbReference>
<evidence type="ECO:0000259" key="5">
    <source>
        <dbReference type="PROSITE" id="PS51352"/>
    </source>
</evidence>
<protein>
    <recommendedName>
        <fullName evidence="5">Thioredoxin domain-containing protein</fullName>
    </recommendedName>
</protein>
<accession>A0A381P0K1</accession>
<keyword evidence="4" id="KW-0676">Redox-active center</keyword>
<organism evidence="6">
    <name type="scientific">marine metagenome</name>
    <dbReference type="NCBI Taxonomy" id="408172"/>
    <lineage>
        <taxon>unclassified sequences</taxon>
        <taxon>metagenomes</taxon>
        <taxon>ecological metagenomes</taxon>
    </lineage>
</organism>
<proteinExistence type="predicted"/>
<dbReference type="InterPro" id="IPR037944">
    <property type="entry name" value="PRX5-like"/>
</dbReference>
<dbReference type="GO" id="GO:0005737">
    <property type="term" value="C:cytoplasm"/>
    <property type="evidence" value="ECO:0007669"/>
    <property type="project" value="TreeGrafter"/>
</dbReference>
<dbReference type="GO" id="GO:0042744">
    <property type="term" value="P:hydrogen peroxide catabolic process"/>
    <property type="evidence" value="ECO:0007669"/>
    <property type="project" value="TreeGrafter"/>
</dbReference>
<dbReference type="FunFam" id="3.40.30.10:FF:000020">
    <property type="entry name" value="Peroxiredoxin"/>
    <property type="match status" value="1"/>
</dbReference>
<dbReference type="Pfam" id="PF08534">
    <property type="entry name" value="Redoxin"/>
    <property type="match status" value="1"/>
</dbReference>
<keyword evidence="1" id="KW-0575">Peroxidase</keyword>
<dbReference type="GO" id="GO:0045454">
    <property type="term" value="P:cell redox homeostasis"/>
    <property type="evidence" value="ECO:0007669"/>
    <property type="project" value="TreeGrafter"/>
</dbReference>
<sequence length="160" mass="17479">MKIECEKTMPEGTFTIMTESGPDQISTDELFKNKTVVLVCVPGAYTPTCSVHHLPGYIESTEQFFSKGVNTIAFMAVNDIFVMNAWGNDQGAGDKVMMLSDGNGEYVEKLGLEMDARNFGMGTRGQRFAIVIKNGIVKHIAVEEPGDFNVTKATSVLESI</sequence>
<keyword evidence="2" id="KW-0049">Antioxidant</keyword>
<dbReference type="GO" id="GO:0008379">
    <property type="term" value="F:thioredoxin peroxidase activity"/>
    <property type="evidence" value="ECO:0007669"/>
    <property type="project" value="InterPro"/>
</dbReference>
<dbReference type="AlphaFoldDB" id="A0A381P0K1"/>
<name>A0A381P0K1_9ZZZZ</name>
<dbReference type="PANTHER" id="PTHR10430">
    <property type="entry name" value="PEROXIREDOXIN"/>
    <property type="match status" value="1"/>
</dbReference>
<evidence type="ECO:0000313" key="6">
    <source>
        <dbReference type="EMBL" id="SUZ60034.1"/>
    </source>
</evidence>
<dbReference type="EMBL" id="UINC01000715">
    <property type="protein sequence ID" value="SUZ60034.1"/>
    <property type="molecule type" value="Genomic_DNA"/>
</dbReference>